<dbReference type="AlphaFoldDB" id="A0A4Y5SI37"/>
<accession>A0A4Y5SI37</accession>
<reference evidence="1 2" key="1">
    <citation type="submission" date="2019-06" db="EMBL/GenBank/DDBJ databases">
        <title>Thermococcus indicus sp. nov., a Fe(III)-reducing hyperthermophilic archaeon isolated from the Onnuri vent field of the Central Indian Ocean ridge.</title>
        <authorList>
            <person name="Lim J.K."/>
            <person name="Kim Y.J."/>
            <person name="Kwon K.K."/>
        </authorList>
    </citation>
    <scope>NUCLEOTIDE SEQUENCE [LARGE SCALE GENOMIC DNA]</scope>
    <source>
        <strain evidence="1 2">IOH1</strain>
    </source>
</reference>
<dbReference type="Proteomes" id="UP000306007">
    <property type="component" value="Chromosome"/>
</dbReference>
<keyword evidence="2" id="KW-1185">Reference proteome</keyword>
<protein>
    <recommendedName>
        <fullName evidence="3">Nucleotidyltransferase</fullName>
    </recommendedName>
</protein>
<dbReference type="EMBL" id="CP040846">
    <property type="protein sequence ID" value="QDA30417.1"/>
    <property type="molecule type" value="Genomic_DNA"/>
</dbReference>
<evidence type="ECO:0000313" key="1">
    <source>
        <dbReference type="EMBL" id="QDA30417.1"/>
    </source>
</evidence>
<sequence length="332" mass="39462">MLKHTRSRFKGRLRPLFSGDEFTGFIIRKTGIEKPLLVKRDVLLHAILQELYGEERFYGRYLFKGGTCLVKCYLGYYRFSVDLDFTFPLRNRLSRSERRKLISSEVRWLSEKLSYIAEELGLNFRPFEGNSYNRNFVHFEGNENRKIVFFHLFMPTGEVVKIEVNFFEPVLFEGREVMAKTLLEGVKLENEEKAYFFEELERYSALSVTAYSPEEILAEKIRAILTRRIQKLRDFYDVFMLYRAGYDYSDVIDEALEKIRFSMRFSQERTVENLRVNLESIRAGRFNVAPELMEKELELVLTRPPESEFQEFMKDFLEVISEIDLDSQNTAR</sequence>
<name>A0A4Y5SI37_9EURY</name>
<dbReference type="InterPro" id="IPR014942">
    <property type="entry name" value="AbiEii"/>
</dbReference>
<gene>
    <name evidence="1" type="ORF">FH039_00635</name>
</gene>
<proteinExistence type="predicted"/>
<dbReference type="Gene3D" id="3.10.450.620">
    <property type="entry name" value="JHP933, nucleotidyltransferase-like core domain"/>
    <property type="match status" value="1"/>
</dbReference>
<dbReference type="KEGG" id="tic:FH039_00635"/>
<dbReference type="Pfam" id="PF08843">
    <property type="entry name" value="AbiEii"/>
    <property type="match status" value="1"/>
</dbReference>
<evidence type="ECO:0000313" key="2">
    <source>
        <dbReference type="Proteomes" id="UP000306007"/>
    </source>
</evidence>
<organism evidence="1 2">
    <name type="scientific">Thermococcus indicus</name>
    <dbReference type="NCBI Taxonomy" id="2586643"/>
    <lineage>
        <taxon>Archaea</taxon>
        <taxon>Methanobacteriati</taxon>
        <taxon>Methanobacteriota</taxon>
        <taxon>Thermococci</taxon>
        <taxon>Thermococcales</taxon>
        <taxon>Thermococcaceae</taxon>
        <taxon>Thermococcus</taxon>
    </lineage>
</organism>
<evidence type="ECO:0008006" key="3">
    <source>
        <dbReference type="Google" id="ProtNLM"/>
    </source>
</evidence>